<evidence type="ECO:0000313" key="3">
    <source>
        <dbReference type="Proteomes" id="UP000429607"/>
    </source>
</evidence>
<feature type="compositionally biased region" description="Acidic residues" evidence="1">
    <location>
        <begin position="655"/>
        <end position="670"/>
    </location>
</feature>
<feature type="region of interest" description="Disordered" evidence="1">
    <location>
        <begin position="1"/>
        <end position="135"/>
    </location>
</feature>
<feature type="compositionally biased region" description="Polar residues" evidence="1">
    <location>
        <begin position="534"/>
        <end position="547"/>
    </location>
</feature>
<sequence length="1419" mass="154650">MTLPPTDSGGPGHRPPDSTEDERHQRIPGVARAPTNATTPSIPQGASGGPHQGTTISSAGPDPFPALVTTPSDARGRKGTAAAGIGLAQRQQDGTGLQSDAAEPAQQPSYAAAVNQGGRHDRGSGGAPPKHVAGTWNPRERHMLLATLAQAWGESSAPVDTTDQPLLRKVAMAPSKVRANDALRARTKQETQALLQYLNRTLELPHPPNFLKATLPLLQRVMVEQFHETHCEVTLTADILPRAKLRRSMTHNTLFAQLHAANSDSAAGKCMISRLLEDVKRLQFDGLHTLKFVFNSARVARLYTGLALRLNGTCIELEDTQDDATTGTYRLARLRRNYAVRAYGVDALGLAALLAALGRLDGVVVIDAERSRVESAEIVDNDYFLLRFTAEQCPDLLRGVTKLSVLGHVVTLHHHVIYQRMPCARCYAPYHTAGFCKANPAQLLRTQEKFQRTYKGPVPDYKVGTATQYLHTDEDSLTTFLATLHSELAGIAETQQDDAEPTTAANLVRAEAAAGPRPAQQRTTATEAMEVSQPGATKTLPTGTTDDGFTVVNRRQERPSKRNSTETPTTDAGPAETRQTGRKAPGGQASDVANGNSGGAQPPTAAAPTKTSAAVSNKKKTRGPAVTPKAQSKVKAYAKFKQAHALGRFAVLAEPEAEDQTVTDEEEEAEAPYAYPPDVADPLWTEMGEMVPDSAESETTYSQEGRATDASQPNPDADEIMLSAEGTVSSSYIGSSPPSQPRSWTTTQDLACPFSLQSDGEALQPQMEVETQAQPECGGSLPVHGEGEQRHRQPEEPTLNQDGFSLEQTKVAPGMPQQLPTFLIPFQGSLTTVPQNGQCAYAALYATMTTTTETALHFTADVVKGINFMKKSIYTLMLANLANDVDCKVVDPRRELRRLYPSQPALTDTAVATAALYAHYTQERARTVNSQIPTAFWAGPEVLRAMAQYLREPLFVLDVDQHNDTHVQRYYYRDYTLPNGDTHETGCGGSMDDVTATDMLAHYARLHVLPVLLVLKGHEGHFYGVHHGDIAVKWHAEGDLEFTHANCSEQPWYSEVLAHIDYSQGLLAQVDYLSDDEATNTILIGAMERRARLDIVHDRLNMDRLDRDPYDIATLESGLGAEEDRLQVLAGTGSLVFEQGAAAEAEGRGRGAKRSPISPQGRVVLPTLQRILNAINMDPELVSDRSKFRQLKAENATAIRTWLRQGSQTRRQLTFNGGPADFIPLMRWLLAHRAEMQSLCRHVPYPEVMAKMIPHELLLQWGELEAYDLQIATLSSVIGHDDVPTSAKEYCRSWLAACTAAAGAARDRQLAKDPQRWKRLQGLYPAAPDCACPPGVREESWYILHTLPHAVWAWKATPWGCLPKSQLGASFKAHPAVQQVCQHIVDDAAWGFTVLLPTGITWGARLDAMAAGLAAAPRR</sequence>
<evidence type="ECO:0000256" key="1">
    <source>
        <dbReference type="SAM" id="MobiDB-lite"/>
    </source>
</evidence>
<organism evidence="2 3">
    <name type="scientific">Phytophthora rubi</name>
    <dbReference type="NCBI Taxonomy" id="129364"/>
    <lineage>
        <taxon>Eukaryota</taxon>
        <taxon>Sar</taxon>
        <taxon>Stramenopiles</taxon>
        <taxon>Oomycota</taxon>
        <taxon>Peronosporomycetes</taxon>
        <taxon>Peronosporales</taxon>
        <taxon>Peronosporaceae</taxon>
        <taxon>Phytophthora</taxon>
    </lineage>
</organism>
<name>A0A6A3INS4_9STRA</name>
<feature type="compositionally biased region" description="Polar residues" evidence="1">
    <location>
        <begin position="89"/>
        <end position="98"/>
    </location>
</feature>
<feature type="region of interest" description="Disordered" evidence="1">
    <location>
        <begin position="651"/>
        <end position="677"/>
    </location>
</feature>
<feature type="compositionally biased region" description="Polar residues" evidence="1">
    <location>
        <begin position="697"/>
        <end position="714"/>
    </location>
</feature>
<feature type="compositionally biased region" description="Low complexity" evidence="1">
    <location>
        <begin position="600"/>
        <end position="614"/>
    </location>
</feature>
<feature type="region of interest" description="Disordered" evidence="1">
    <location>
        <begin position="778"/>
        <end position="801"/>
    </location>
</feature>
<comment type="caution">
    <text evidence="2">The sequence shown here is derived from an EMBL/GenBank/DDBJ whole genome shotgun (WGS) entry which is preliminary data.</text>
</comment>
<feature type="compositionally biased region" description="Basic and acidic residues" evidence="1">
    <location>
        <begin position="14"/>
        <end position="25"/>
    </location>
</feature>
<evidence type="ECO:0000313" key="2">
    <source>
        <dbReference type="EMBL" id="KAE8981784.1"/>
    </source>
</evidence>
<reference evidence="2 3" key="1">
    <citation type="submission" date="2018-09" db="EMBL/GenBank/DDBJ databases">
        <title>Genomic investigation of the strawberry pathogen Phytophthora fragariae indicates pathogenicity is determined by transcriptional variation in three key races.</title>
        <authorList>
            <person name="Adams T.M."/>
            <person name="Armitage A.D."/>
            <person name="Sobczyk M.K."/>
            <person name="Bates H.J."/>
            <person name="Dunwell J.M."/>
            <person name="Nellist C.F."/>
            <person name="Harrison R.J."/>
        </authorList>
    </citation>
    <scope>NUCLEOTIDE SEQUENCE [LARGE SCALE GENOMIC DNA]</scope>
    <source>
        <strain evidence="2 3">SCRP249</strain>
    </source>
</reference>
<accession>A0A6A3INS4</accession>
<gene>
    <name evidence="2" type="ORF">PR001_g23903</name>
</gene>
<dbReference type="Proteomes" id="UP000429607">
    <property type="component" value="Unassembled WGS sequence"/>
</dbReference>
<proteinExistence type="predicted"/>
<dbReference type="EMBL" id="QXFV01002923">
    <property type="protein sequence ID" value="KAE8981784.1"/>
    <property type="molecule type" value="Genomic_DNA"/>
</dbReference>
<feature type="region of interest" description="Disordered" evidence="1">
    <location>
        <begin position="511"/>
        <end position="632"/>
    </location>
</feature>
<protein>
    <recommendedName>
        <fullName evidence="4">OTU domain-containing protein</fullName>
    </recommendedName>
</protein>
<feature type="compositionally biased region" description="Basic and acidic residues" evidence="1">
    <location>
        <begin position="785"/>
        <end position="795"/>
    </location>
</feature>
<feature type="region of interest" description="Disordered" evidence="1">
    <location>
        <begin position="692"/>
        <end position="717"/>
    </location>
</feature>
<feature type="compositionally biased region" description="Polar residues" evidence="1">
    <location>
        <begin position="35"/>
        <end position="44"/>
    </location>
</feature>
<evidence type="ECO:0008006" key="4">
    <source>
        <dbReference type="Google" id="ProtNLM"/>
    </source>
</evidence>
<feature type="compositionally biased region" description="Basic and acidic residues" evidence="1">
    <location>
        <begin position="554"/>
        <end position="564"/>
    </location>
</feature>